<dbReference type="eggNOG" id="COG3210">
    <property type="taxonomic scope" value="Bacteria"/>
</dbReference>
<dbReference type="InterPro" id="IPR040475">
    <property type="entry name" value="SGBP_B_XBD"/>
</dbReference>
<accession>W7Y7Y2</accession>
<evidence type="ECO:0000313" key="3">
    <source>
        <dbReference type="EMBL" id="GAF03778.1"/>
    </source>
</evidence>
<name>W7Y7Y2_9BACT</name>
<keyword evidence="1" id="KW-0472">Membrane</keyword>
<proteinExistence type="predicted"/>
<dbReference type="AlphaFoldDB" id="W7Y7Y2"/>
<dbReference type="InterPro" id="IPR014756">
    <property type="entry name" value="Ig_E-set"/>
</dbReference>
<sequence>MSRGNCFTYSRIVGLGEFHVILIINYKLMKKLKILLLLSLFGFLSLSTFFASCSDDEDKGADEVTLYSYGPMPIARGAELRFIGDNLDKVSSIVLPPDLQVISTEFTEHTEKSIKLTVPQDAVEGYVNLLAGEVTVTTKTKIGFSEPIDIDGSFTPKIIKPGGVLTIEGDYLNLVGEVIFTDRIAVDSADFMTISRKQITLMVPPQAQTGKIAVSNGADDPIVIYSEDELTVTVPTLTELSPNPIVAGADLRIKGTDLDLVTSIGLGGDVQVTDFTLEEDGTAIGLTVPMNTQDGNVSLNLASRIIVTSAEELVMVVPTVSVTPTTIKNGAVLTVTGEDLGLISEVVFAGGANGTIQEGRTATEMKVIVPDAAISGEVIFNTTAAKTVSGGDLVLMEPSIVNMAPISAKPNVDVVITGMDLDLVSKIRFAGNMEGAIVSQSETEIVVTIPVGSVTGVITLITVNGTEIISSASLEVLQNLPTFTSYGEAKGVPGEILTINGMNLSLVKKIIFPGGIAATAYGEKSDSRIEVYVPEEVPVGVGRLTMLTYEGEEGFFPEIFLGSTEPVVDPDYVFFDFNGSEKGSWWGNAMGSDVSSDAPMADGTPYWSINGYSTPDYGWDGGFFWRNGGNNIKTEGLLVDRDVLKFDINIHEPVLDGELRLNIRGDDYDANAIYKPWEEDPSFVTVGWITATIPLTEFGITDAQLQGLTKDFGAVFISGSAVKVHMDIDNVRFEKR</sequence>
<feature type="domain" description="Surface glycan-binding protein B xyloglucan binding" evidence="2">
    <location>
        <begin position="569"/>
        <end position="734"/>
    </location>
</feature>
<dbReference type="Proteomes" id="UP000019402">
    <property type="component" value="Unassembled WGS sequence"/>
</dbReference>
<dbReference type="Gene3D" id="2.60.40.10">
    <property type="entry name" value="Immunoglobulins"/>
    <property type="match status" value="5"/>
</dbReference>
<dbReference type="InterPro" id="IPR013783">
    <property type="entry name" value="Ig-like_fold"/>
</dbReference>
<comment type="caution">
    <text evidence="3">The sequence shown here is derived from an EMBL/GenBank/DDBJ whole genome shotgun (WGS) entry which is preliminary data.</text>
</comment>
<dbReference type="SUPFAM" id="SSF81296">
    <property type="entry name" value="E set domains"/>
    <property type="match status" value="1"/>
</dbReference>
<evidence type="ECO:0000313" key="4">
    <source>
        <dbReference type="Proteomes" id="UP000019402"/>
    </source>
</evidence>
<keyword evidence="1" id="KW-0812">Transmembrane</keyword>
<keyword evidence="1" id="KW-1133">Transmembrane helix</keyword>
<organism evidence="3 4">
    <name type="scientific">Saccharicrinis fermentans DSM 9555 = JCM 21142</name>
    <dbReference type="NCBI Taxonomy" id="869213"/>
    <lineage>
        <taxon>Bacteria</taxon>
        <taxon>Pseudomonadati</taxon>
        <taxon>Bacteroidota</taxon>
        <taxon>Bacteroidia</taxon>
        <taxon>Marinilabiliales</taxon>
        <taxon>Marinilabiliaceae</taxon>
        <taxon>Saccharicrinis</taxon>
    </lineage>
</organism>
<gene>
    <name evidence="3" type="ORF">JCM21142_62460</name>
</gene>
<dbReference type="Pfam" id="PF18329">
    <property type="entry name" value="SGBP_B_XBD"/>
    <property type="match status" value="1"/>
</dbReference>
<evidence type="ECO:0000259" key="2">
    <source>
        <dbReference type="Pfam" id="PF18329"/>
    </source>
</evidence>
<protein>
    <submittedName>
        <fullName evidence="3">IPT/TIG domain protein</fullName>
    </submittedName>
</protein>
<dbReference type="STRING" id="869213.GCA_000517085_04722"/>
<feature type="transmembrane region" description="Helical" evidence="1">
    <location>
        <begin position="34"/>
        <end position="52"/>
    </location>
</feature>
<dbReference type="GO" id="GO:0030247">
    <property type="term" value="F:polysaccharide binding"/>
    <property type="evidence" value="ECO:0007669"/>
    <property type="project" value="InterPro"/>
</dbReference>
<reference evidence="3 4" key="1">
    <citation type="journal article" date="2014" name="Genome Announc.">
        <title>Draft Genome Sequence of Cytophaga fermentans JCM 21142T, a Facultative Anaerobe Isolated from Marine Mud.</title>
        <authorList>
            <person name="Starns D."/>
            <person name="Oshima K."/>
            <person name="Suda W."/>
            <person name="Iino T."/>
            <person name="Yuki M."/>
            <person name="Inoue J."/>
            <person name="Kitamura K."/>
            <person name="Iida T."/>
            <person name="Darby A."/>
            <person name="Hattori M."/>
            <person name="Ohkuma M."/>
        </authorList>
    </citation>
    <scope>NUCLEOTIDE SEQUENCE [LARGE SCALE GENOMIC DNA]</scope>
    <source>
        <strain evidence="3 4">JCM 21142</strain>
    </source>
</reference>
<keyword evidence="4" id="KW-1185">Reference proteome</keyword>
<evidence type="ECO:0000256" key="1">
    <source>
        <dbReference type="SAM" id="Phobius"/>
    </source>
</evidence>
<dbReference type="EMBL" id="BAMD01000030">
    <property type="protein sequence ID" value="GAF03778.1"/>
    <property type="molecule type" value="Genomic_DNA"/>
</dbReference>